<name>A0A428MIL1_9BACT</name>
<sequence>MSIARCSNFPILLLIASLTTFTNTSPAADTSPQVPSNRTYDQIVRLSLVEGDVRVSRGKEGEHATGDEWEQAAVNLPMQTGFSLVTGKGRAEIELEDASTVYLGDNSVLIFTQITTTDGVPYTELSLVSGTATLHVQTTFPGERFVLRTPTDGVTLPYPGKTFTRVNSYIDAMALTPQEGTTIRVGPVPQQTVKGQTITLSHNHIITPATATVPDAFAEWDDWTAKRVAARSIAMSTTMKDAGLTSPIPGLAELKDQGTFFACAPYGTCWQPTNGWEEHAAAPRLVSAQLDAPQSPDSSQQQPASAAALPSSAQTLQSANPAAVLRTEYGDWFPCSPNRVRYLIGRDPLTGKNKVLRTELDSTGAPYDWAVCHSGSWIQREHRYVWVAGTKRHHHCPVHWVKYGGTKGYVPIHPHDVAGKPPLNLKHGVFETSGRKGDSVQHVAFNSSTPVKVLDGTPKEFLKPYFQPLQRAETPHLEAHLVKDGLAPGGGTATRPAGTAITFDHKSQSFMLARQVTQGGKNTTVTEHFGGRGESLQAHNGGGNFPGNLASRPPGSYSGSYSHSSSNGGSVSHSSGSSSSGGFHGGSGGGGGGGASHAGGGGGGGGGGASSGGGSHK</sequence>
<feature type="region of interest" description="Disordered" evidence="1">
    <location>
        <begin position="517"/>
        <end position="617"/>
    </location>
</feature>
<gene>
    <name evidence="3" type="ORF">EDE15_2208</name>
</gene>
<dbReference type="Proteomes" id="UP000269669">
    <property type="component" value="Unassembled WGS sequence"/>
</dbReference>
<accession>A0A428MIL1</accession>
<keyword evidence="4" id="KW-1185">Reference proteome</keyword>
<evidence type="ECO:0000313" key="4">
    <source>
        <dbReference type="Proteomes" id="UP000269669"/>
    </source>
</evidence>
<dbReference type="EMBL" id="RSDW01000001">
    <property type="protein sequence ID" value="RSL16687.1"/>
    <property type="molecule type" value="Genomic_DNA"/>
</dbReference>
<dbReference type="RefSeq" id="WP_260472803.1">
    <property type="nucleotide sequence ID" value="NZ_RSDW01000001.1"/>
</dbReference>
<feature type="region of interest" description="Disordered" evidence="1">
    <location>
        <begin position="290"/>
        <end position="313"/>
    </location>
</feature>
<dbReference type="AlphaFoldDB" id="A0A428MIL1"/>
<comment type="caution">
    <text evidence="3">The sequence shown here is derived from an EMBL/GenBank/DDBJ whole genome shotgun (WGS) entry which is preliminary data.</text>
</comment>
<feature type="compositionally biased region" description="Low complexity" evidence="1">
    <location>
        <begin position="555"/>
        <end position="581"/>
    </location>
</feature>
<evidence type="ECO:0000256" key="2">
    <source>
        <dbReference type="SAM" id="SignalP"/>
    </source>
</evidence>
<evidence type="ECO:0000256" key="1">
    <source>
        <dbReference type="SAM" id="MobiDB-lite"/>
    </source>
</evidence>
<protein>
    <submittedName>
        <fullName evidence="3">FecR family protein</fullName>
    </submittedName>
</protein>
<proteinExistence type="predicted"/>
<feature type="signal peptide" evidence="2">
    <location>
        <begin position="1"/>
        <end position="27"/>
    </location>
</feature>
<organism evidence="3 4">
    <name type="scientific">Edaphobacter aggregans</name>
    <dbReference type="NCBI Taxonomy" id="570835"/>
    <lineage>
        <taxon>Bacteria</taxon>
        <taxon>Pseudomonadati</taxon>
        <taxon>Acidobacteriota</taxon>
        <taxon>Terriglobia</taxon>
        <taxon>Terriglobales</taxon>
        <taxon>Acidobacteriaceae</taxon>
        <taxon>Edaphobacter</taxon>
    </lineage>
</organism>
<keyword evidence="2" id="KW-0732">Signal</keyword>
<reference evidence="3 4" key="1">
    <citation type="submission" date="2018-12" db="EMBL/GenBank/DDBJ databases">
        <title>Sequencing of bacterial isolates from soil warming experiment in Harvard Forest, Massachusetts, USA.</title>
        <authorList>
            <person name="Deangelis K."/>
        </authorList>
    </citation>
    <scope>NUCLEOTIDE SEQUENCE [LARGE SCALE GENOMIC DNA]</scope>
    <source>
        <strain evidence="3 4">EB153</strain>
    </source>
</reference>
<feature type="compositionally biased region" description="Gly residues" evidence="1">
    <location>
        <begin position="582"/>
        <end position="617"/>
    </location>
</feature>
<evidence type="ECO:0000313" key="3">
    <source>
        <dbReference type="EMBL" id="RSL16687.1"/>
    </source>
</evidence>
<feature type="chain" id="PRO_5019001212" evidence="2">
    <location>
        <begin position="28"/>
        <end position="617"/>
    </location>
</feature>
<feature type="compositionally biased region" description="Polar residues" evidence="1">
    <location>
        <begin position="517"/>
        <end position="526"/>
    </location>
</feature>